<dbReference type="InterPro" id="IPR007315">
    <property type="entry name" value="PIG-V/Gpi18"/>
</dbReference>
<keyword evidence="12" id="KW-1185">Reference proteome</keyword>
<gene>
    <name evidence="11" type="ORF">SAMN05443637_104264</name>
</gene>
<feature type="transmembrane region" description="Helical" evidence="10">
    <location>
        <begin position="360"/>
        <end position="385"/>
    </location>
</feature>
<dbReference type="AlphaFoldDB" id="A0A1M6RA80"/>
<feature type="transmembrane region" description="Helical" evidence="10">
    <location>
        <begin position="285"/>
        <end position="306"/>
    </location>
</feature>
<evidence type="ECO:0000256" key="7">
    <source>
        <dbReference type="ARBA" id="ARBA00022824"/>
    </source>
</evidence>
<feature type="transmembrane region" description="Helical" evidence="10">
    <location>
        <begin position="20"/>
        <end position="42"/>
    </location>
</feature>
<comment type="subcellular location">
    <subcellularLocation>
        <location evidence="1">Endoplasmic reticulum membrane</location>
        <topology evidence="1">Multi-pass membrane protein</topology>
    </subcellularLocation>
</comment>
<evidence type="ECO:0000313" key="11">
    <source>
        <dbReference type="EMBL" id="SHK29330.1"/>
    </source>
</evidence>
<proteinExistence type="predicted"/>
<evidence type="ECO:0000256" key="1">
    <source>
        <dbReference type="ARBA" id="ARBA00004477"/>
    </source>
</evidence>
<dbReference type="GO" id="GO:0016020">
    <property type="term" value="C:membrane"/>
    <property type="evidence" value="ECO:0007669"/>
    <property type="project" value="GOC"/>
</dbReference>
<dbReference type="UniPathway" id="UPA00196"/>
<evidence type="ECO:0000256" key="10">
    <source>
        <dbReference type="SAM" id="Phobius"/>
    </source>
</evidence>
<dbReference type="GO" id="GO:0000009">
    <property type="term" value="F:alpha-1,6-mannosyltransferase activity"/>
    <property type="evidence" value="ECO:0007669"/>
    <property type="project" value="InterPro"/>
</dbReference>
<dbReference type="PANTHER" id="PTHR12468:SF2">
    <property type="entry name" value="GPI MANNOSYLTRANSFERASE 2"/>
    <property type="match status" value="1"/>
</dbReference>
<dbReference type="Proteomes" id="UP000184363">
    <property type="component" value="Unassembled WGS sequence"/>
</dbReference>
<dbReference type="GO" id="GO:0004376">
    <property type="term" value="F:GPI mannosyltransferase activity"/>
    <property type="evidence" value="ECO:0007669"/>
    <property type="project" value="InterPro"/>
</dbReference>
<dbReference type="PANTHER" id="PTHR12468">
    <property type="entry name" value="GPI MANNOSYLTRANSFERASE 2"/>
    <property type="match status" value="1"/>
</dbReference>
<feature type="transmembrane region" description="Helical" evidence="10">
    <location>
        <begin position="147"/>
        <end position="180"/>
    </location>
</feature>
<keyword evidence="4" id="KW-0328">Glycosyltransferase</keyword>
<dbReference type="EMBL" id="FRAP01000004">
    <property type="protein sequence ID" value="SHK29330.1"/>
    <property type="molecule type" value="Genomic_DNA"/>
</dbReference>
<evidence type="ECO:0000256" key="2">
    <source>
        <dbReference type="ARBA" id="ARBA00004687"/>
    </source>
</evidence>
<evidence type="ECO:0000256" key="4">
    <source>
        <dbReference type="ARBA" id="ARBA00022676"/>
    </source>
</evidence>
<organism evidence="11 12">
    <name type="scientific">Pseudonocardia thermophila</name>
    <dbReference type="NCBI Taxonomy" id="1848"/>
    <lineage>
        <taxon>Bacteria</taxon>
        <taxon>Bacillati</taxon>
        <taxon>Actinomycetota</taxon>
        <taxon>Actinomycetes</taxon>
        <taxon>Pseudonocardiales</taxon>
        <taxon>Pseudonocardiaceae</taxon>
        <taxon>Pseudonocardia</taxon>
    </lineage>
</organism>
<keyword evidence="7" id="KW-0256">Endoplasmic reticulum</keyword>
<evidence type="ECO:0000256" key="6">
    <source>
        <dbReference type="ARBA" id="ARBA00022692"/>
    </source>
</evidence>
<evidence type="ECO:0000256" key="5">
    <source>
        <dbReference type="ARBA" id="ARBA00022679"/>
    </source>
</evidence>
<evidence type="ECO:0000313" key="12">
    <source>
        <dbReference type="Proteomes" id="UP000184363"/>
    </source>
</evidence>
<dbReference type="STRING" id="1848.SAMN05443637_104264"/>
<evidence type="ECO:0000256" key="3">
    <source>
        <dbReference type="ARBA" id="ARBA00022502"/>
    </source>
</evidence>
<reference evidence="11 12" key="1">
    <citation type="submission" date="2016-11" db="EMBL/GenBank/DDBJ databases">
        <authorList>
            <person name="Jaros S."/>
            <person name="Januszkiewicz K."/>
            <person name="Wedrychowicz H."/>
        </authorList>
    </citation>
    <scope>NUCLEOTIDE SEQUENCE [LARGE SCALE GENOMIC DNA]</scope>
    <source>
        <strain evidence="11 12">DSM 43832</strain>
    </source>
</reference>
<sequence>MTSTRVQARGADLRAWTTRLAPAAVYLAVRGVGLVVLAIMAAHDGTTLVERLTSWDGAWLLSIARHGYTDLPADHVDAFGNRTPVTPYGFFPGYPLLVSAVGSLTGGDLVAAGLVVSLVAGIGSAYGLTALAAAVPGGSRRAGLALVALFAAMPMGVVLSMAYTEALFCALAVWALVGVLREDWLLAGVCAFGAGLVRPTGNAVAAAVVLAALAAVVARRGGWRPWAGALLAGAGILGYLAYVGVQAGSWDGWFRIQREGWGWYFDGGRGTADFVAGVLGGGDRLFDVVVVAALIATIVLFVICAAMRLPWPLLVYALVVLVTVWGTEGLMNAKLRLLVPAFVLLVPVAIGLARRRTSTVVAVLTGLALASAWYGGYALTIWPYAV</sequence>
<comment type="pathway">
    <text evidence="2">Glycolipid biosynthesis; glycosylphosphatidylinositol-anchor biosynthesis.</text>
</comment>
<protein>
    <recommendedName>
        <fullName evidence="13">Dolichyl-phosphate-mannose-protein mannosyltransferase</fullName>
    </recommendedName>
</protein>
<evidence type="ECO:0008006" key="13">
    <source>
        <dbReference type="Google" id="ProtNLM"/>
    </source>
</evidence>
<keyword evidence="3" id="KW-0337">GPI-anchor biosynthesis</keyword>
<dbReference type="GO" id="GO:0006506">
    <property type="term" value="P:GPI anchor biosynthetic process"/>
    <property type="evidence" value="ECO:0007669"/>
    <property type="project" value="UniProtKB-UniPathway"/>
</dbReference>
<feature type="transmembrane region" description="Helical" evidence="10">
    <location>
        <begin position="200"/>
        <end position="218"/>
    </location>
</feature>
<name>A0A1M6RA80_PSETH</name>
<feature type="transmembrane region" description="Helical" evidence="10">
    <location>
        <begin position="109"/>
        <end position="135"/>
    </location>
</feature>
<dbReference type="RefSeq" id="WP_073456260.1">
    <property type="nucleotide sequence ID" value="NZ_CALGVN010000026.1"/>
</dbReference>
<keyword evidence="8 10" id="KW-1133">Transmembrane helix</keyword>
<feature type="transmembrane region" description="Helical" evidence="10">
    <location>
        <begin position="313"/>
        <end position="331"/>
    </location>
</feature>
<keyword evidence="6 10" id="KW-0812">Transmembrane</keyword>
<feature type="transmembrane region" description="Helical" evidence="10">
    <location>
        <begin position="225"/>
        <end position="245"/>
    </location>
</feature>
<feature type="transmembrane region" description="Helical" evidence="10">
    <location>
        <begin position="337"/>
        <end position="353"/>
    </location>
</feature>
<evidence type="ECO:0000256" key="9">
    <source>
        <dbReference type="ARBA" id="ARBA00023136"/>
    </source>
</evidence>
<evidence type="ECO:0000256" key="8">
    <source>
        <dbReference type="ARBA" id="ARBA00022989"/>
    </source>
</evidence>
<keyword evidence="9 10" id="KW-0472">Membrane</keyword>
<accession>A0A1M6RA80</accession>
<keyword evidence="5" id="KW-0808">Transferase</keyword>